<evidence type="ECO:0000313" key="1">
    <source>
        <dbReference type="EMBL" id="MBD2536501.1"/>
    </source>
</evidence>
<reference evidence="1 2" key="1">
    <citation type="journal article" date="2020" name="ISME J.">
        <title>Comparative genomics reveals insights into cyanobacterial evolution and habitat adaptation.</title>
        <authorList>
            <person name="Chen M.Y."/>
            <person name="Teng W.K."/>
            <person name="Zhao L."/>
            <person name="Hu C.X."/>
            <person name="Zhou Y.K."/>
            <person name="Han B.P."/>
            <person name="Song L.R."/>
            <person name="Shu W.S."/>
        </authorList>
    </citation>
    <scope>NUCLEOTIDE SEQUENCE [LARGE SCALE GENOMIC DNA]</scope>
    <source>
        <strain evidence="1 2">FACHB-838</strain>
    </source>
</reference>
<keyword evidence="2" id="KW-1185">Reference proteome</keyword>
<dbReference type="EMBL" id="JACJSI010000472">
    <property type="protein sequence ID" value="MBD2536501.1"/>
    <property type="molecule type" value="Genomic_DNA"/>
</dbReference>
<dbReference type="Proteomes" id="UP000623440">
    <property type="component" value="Unassembled WGS sequence"/>
</dbReference>
<name>A0ABR8E5W8_9NOSO</name>
<comment type="caution">
    <text evidence="1">The sequence shown here is derived from an EMBL/GenBank/DDBJ whole genome shotgun (WGS) entry which is preliminary data.</text>
</comment>
<organism evidence="1 2">
    <name type="scientific">Nostoc flagelliforme FACHB-838</name>
    <dbReference type="NCBI Taxonomy" id="2692904"/>
    <lineage>
        <taxon>Bacteria</taxon>
        <taxon>Bacillati</taxon>
        <taxon>Cyanobacteriota</taxon>
        <taxon>Cyanophyceae</taxon>
        <taxon>Nostocales</taxon>
        <taxon>Nostocaceae</taxon>
        <taxon>Nostoc</taxon>
    </lineage>
</organism>
<evidence type="ECO:0008006" key="3">
    <source>
        <dbReference type="Google" id="ProtNLM"/>
    </source>
</evidence>
<proteinExistence type="predicted"/>
<protein>
    <recommendedName>
        <fullName evidence="3">Transposase</fullName>
    </recommendedName>
</protein>
<gene>
    <name evidence="1" type="ORF">H6G97_47405</name>
</gene>
<sequence length="117" mass="13538">MTIVLVGETSVLLHTKESQAVELALNTFEDLVREGKITGFRNKVECNLSNEIKEILLKASEQDLKDANFRYSIVEPWLRGQPIEDNKIPKRTFRDWKAKYLQAQQKYGYGYSNRQGS</sequence>
<evidence type="ECO:0000313" key="2">
    <source>
        <dbReference type="Proteomes" id="UP000623440"/>
    </source>
</evidence>
<accession>A0ABR8E5W8</accession>